<evidence type="ECO:0000313" key="1">
    <source>
        <dbReference type="EMBL" id="KKL65211.1"/>
    </source>
</evidence>
<name>A0A0F9EG14_9ZZZZ</name>
<feature type="non-terminal residue" evidence="1">
    <location>
        <position position="21"/>
    </location>
</feature>
<sequence length="21" mass="2137">MLVFDVYDNGAPAAQLDLGGA</sequence>
<reference evidence="1" key="1">
    <citation type="journal article" date="2015" name="Nature">
        <title>Complex archaea that bridge the gap between prokaryotes and eukaryotes.</title>
        <authorList>
            <person name="Spang A."/>
            <person name="Saw J.H."/>
            <person name="Jorgensen S.L."/>
            <person name="Zaremba-Niedzwiedzka K."/>
            <person name="Martijn J."/>
            <person name="Lind A.E."/>
            <person name="van Eijk R."/>
            <person name="Schleper C."/>
            <person name="Guy L."/>
            <person name="Ettema T.J."/>
        </authorList>
    </citation>
    <scope>NUCLEOTIDE SEQUENCE</scope>
</reference>
<gene>
    <name evidence="1" type="ORF">LCGC14_2157280</name>
</gene>
<proteinExistence type="predicted"/>
<dbReference type="EMBL" id="LAZR01027608">
    <property type="protein sequence ID" value="KKL65211.1"/>
    <property type="molecule type" value="Genomic_DNA"/>
</dbReference>
<comment type="caution">
    <text evidence="1">The sequence shown here is derived from an EMBL/GenBank/DDBJ whole genome shotgun (WGS) entry which is preliminary data.</text>
</comment>
<protein>
    <submittedName>
        <fullName evidence="1">Uncharacterized protein</fullName>
    </submittedName>
</protein>
<accession>A0A0F9EG14</accession>
<dbReference type="AlphaFoldDB" id="A0A0F9EG14"/>
<organism evidence="1">
    <name type="scientific">marine sediment metagenome</name>
    <dbReference type="NCBI Taxonomy" id="412755"/>
    <lineage>
        <taxon>unclassified sequences</taxon>
        <taxon>metagenomes</taxon>
        <taxon>ecological metagenomes</taxon>
    </lineage>
</organism>